<dbReference type="STRING" id="36807.Mlaev_00909"/>
<dbReference type="Proteomes" id="UP000075357">
    <property type="component" value="Unassembled WGS sequence"/>
</dbReference>
<name>A0A150HFX9_9MICO</name>
<dbReference type="AlphaFoldDB" id="A0A150HFX9"/>
<dbReference type="SUPFAM" id="SSF56214">
    <property type="entry name" value="4'-phosphopantetheinyl transferase"/>
    <property type="match status" value="1"/>
</dbReference>
<evidence type="ECO:0000313" key="2">
    <source>
        <dbReference type="Proteomes" id="UP000075357"/>
    </source>
</evidence>
<dbReference type="GO" id="GO:0008897">
    <property type="term" value="F:holo-[acyl-carrier-protein] synthase activity"/>
    <property type="evidence" value="ECO:0007669"/>
    <property type="project" value="InterPro"/>
</dbReference>
<evidence type="ECO:0008006" key="3">
    <source>
        <dbReference type="Google" id="ProtNLM"/>
    </source>
</evidence>
<protein>
    <recommendedName>
        <fullName evidence="3">Chemotaxis protein CheY</fullName>
    </recommendedName>
</protein>
<dbReference type="PATRIC" id="fig|36807.3.peg.933"/>
<sequence length="178" mass="18279">MEGLRLAWAPAPASRDGRRAVAWGLIRDLLRAEAVAEVRLANPCPQCGGPHGPVRVEDAAWRAGVTYAGRFAVVGVVPGVGGCFAIDAEPLHDTVREAAGGVPGGVRRWVRVEAALKAVGTGLRIDAASVALEESADGAHWFADVPGVATTVHGLDLDGPPGILLSAAVVDTVPMSAR</sequence>
<proteinExistence type="predicted"/>
<gene>
    <name evidence="1" type="ORF">Mlaev_00909</name>
</gene>
<organism evidence="1 2">
    <name type="scientific">Microbacterium laevaniformans</name>
    <dbReference type="NCBI Taxonomy" id="36807"/>
    <lineage>
        <taxon>Bacteria</taxon>
        <taxon>Bacillati</taxon>
        <taxon>Actinomycetota</taxon>
        <taxon>Actinomycetes</taxon>
        <taxon>Micrococcales</taxon>
        <taxon>Microbacteriaceae</taxon>
        <taxon>Microbacterium</taxon>
    </lineage>
</organism>
<dbReference type="InterPro" id="IPR037143">
    <property type="entry name" value="4-PPantetheinyl_Trfase_dom_sf"/>
</dbReference>
<dbReference type="RefSeq" id="WP_061682277.1">
    <property type="nucleotide sequence ID" value="NZ_LRAD01000024.1"/>
</dbReference>
<dbReference type="EMBL" id="LRAD01000024">
    <property type="protein sequence ID" value="KXZ61043.1"/>
    <property type="molecule type" value="Genomic_DNA"/>
</dbReference>
<dbReference type="GO" id="GO:0000287">
    <property type="term" value="F:magnesium ion binding"/>
    <property type="evidence" value="ECO:0007669"/>
    <property type="project" value="InterPro"/>
</dbReference>
<evidence type="ECO:0000313" key="1">
    <source>
        <dbReference type="EMBL" id="KXZ61043.1"/>
    </source>
</evidence>
<accession>A0A150HFX9</accession>
<comment type="caution">
    <text evidence="1">The sequence shown here is derived from an EMBL/GenBank/DDBJ whole genome shotgun (WGS) entry which is preliminary data.</text>
</comment>
<reference evidence="1 2" key="1">
    <citation type="submission" date="2016-01" db="EMBL/GenBank/DDBJ databases">
        <title>Draft genome sequences of Microbacterium laevaniformans LCDC 91-0039 and the type strain of Microbacterium hominis LCDC 84-209.</title>
        <authorList>
            <person name="Bernier A.-M."/>
            <person name="Bernard K."/>
        </authorList>
    </citation>
    <scope>NUCLEOTIDE SEQUENCE [LARGE SCALE GENOMIC DNA]</scope>
    <source>
        <strain evidence="1 2">LCDC 91-0039</strain>
    </source>
</reference>
<keyword evidence="2" id="KW-1185">Reference proteome</keyword>